<dbReference type="Proteomes" id="UP000308092">
    <property type="component" value="Unassembled WGS sequence"/>
</dbReference>
<keyword evidence="2" id="KW-1185">Reference proteome</keyword>
<dbReference type="AlphaFoldDB" id="A0A4V3UPH7"/>
<evidence type="ECO:0000313" key="2">
    <source>
        <dbReference type="Proteomes" id="UP000308092"/>
    </source>
</evidence>
<organism evidence="1 2">
    <name type="scientific">Aspergillus tanneri</name>
    <dbReference type="NCBI Taxonomy" id="1220188"/>
    <lineage>
        <taxon>Eukaryota</taxon>
        <taxon>Fungi</taxon>
        <taxon>Dikarya</taxon>
        <taxon>Ascomycota</taxon>
        <taxon>Pezizomycotina</taxon>
        <taxon>Eurotiomycetes</taxon>
        <taxon>Eurotiomycetidae</taxon>
        <taxon>Eurotiales</taxon>
        <taxon>Aspergillaceae</taxon>
        <taxon>Aspergillus</taxon>
        <taxon>Aspergillus subgen. Circumdati</taxon>
    </lineage>
</organism>
<evidence type="ECO:0000313" key="1">
    <source>
        <dbReference type="EMBL" id="THC95204.1"/>
    </source>
</evidence>
<proteinExistence type="predicted"/>
<protein>
    <submittedName>
        <fullName evidence="1">Uncharacterized protein</fullName>
    </submittedName>
</protein>
<comment type="caution">
    <text evidence="1">The sequence shown here is derived from an EMBL/GenBank/DDBJ whole genome shotgun (WGS) entry which is preliminary data.</text>
</comment>
<name>A0A4V3UPH7_9EURO</name>
<gene>
    <name evidence="1" type="ORF">EYZ11_005320</name>
</gene>
<accession>A0A4V3UPH7</accession>
<sequence>MYAVVGAGIHSDCARKLEAISREMIL</sequence>
<dbReference type="VEuPathDB" id="FungiDB:EYZ11_005320"/>
<dbReference type="EMBL" id="SOSA01000168">
    <property type="protein sequence ID" value="THC95204.1"/>
    <property type="molecule type" value="Genomic_DNA"/>
</dbReference>
<reference evidence="1 2" key="1">
    <citation type="submission" date="2019-03" db="EMBL/GenBank/DDBJ databases">
        <title>The genome sequence of a newly discovered highly antifungal drug resistant Aspergillus species, Aspergillus tanneri NIH 1004.</title>
        <authorList>
            <person name="Mounaud S."/>
            <person name="Singh I."/>
            <person name="Joardar V."/>
            <person name="Pakala S."/>
            <person name="Pakala S."/>
            <person name="Venepally P."/>
            <person name="Hoover J."/>
            <person name="Nierman W."/>
            <person name="Chung J."/>
            <person name="Losada L."/>
        </authorList>
    </citation>
    <scope>NUCLEOTIDE SEQUENCE [LARGE SCALE GENOMIC DNA]</scope>
    <source>
        <strain evidence="1 2">NIH1004</strain>
    </source>
</reference>